<organism evidence="2 3">
    <name type="scientific">Bodo saltans</name>
    <name type="common">Flagellated protozoan</name>
    <dbReference type="NCBI Taxonomy" id="75058"/>
    <lineage>
        <taxon>Eukaryota</taxon>
        <taxon>Discoba</taxon>
        <taxon>Euglenozoa</taxon>
        <taxon>Kinetoplastea</taxon>
        <taxon>Metakinetoplastina</taxon>
        <taxon>Eubodonida</taxon>
        <taxon>Bodonidae</taxon>
        <taxon>Bodo</taxon>
    </lineage>
</organism>
<feature type="compositionally biased region" description="Polar residues" evidence="1">
    <location>
        <begin position="1085"/>
        <end position="1095"/>
    </location>
</feature>
<feature type="region of interest" description="Disordered" evidence="1">
    <location>
        <begin position="1606"/>
        <end position="1650"/>
    </location>
</feature>
<evidence type="ECO:0000313" key="2">
    <source>
        <dbReference type="EMBL" id="CUG92583.1"/>
    </source>
</evidence>
<feature type="region of interest" description="Disordered" evidence="1">
    <location>
        <begin position="34"/>
        <end position="70"/>
    </location>
</feature>
<keyword evidence="3" id="KW-1185">Reference proteome</keyword>
<evidence type="ECO:0000256" key="1">
    <source>
        <dbReference type="SAM" id="MobiDB-lite"/>
    </source>
</evidence>
<feature type="region of interest" description="Disordered" evidence="1">
    <location>
        <begin position="1084"/>
        <end position="1134"/>
    </location>
</feature>
<proteinExistence type="predicted"/>
<feature type="compositionally biased region" description="Low complexity" evidence="1">
    <location>
        <begin position="34"/>
        <end position="48"/>
    </location>
</feature>
<accession>A0A0S4JM39</accession>
<sequence length="1793" mass="196942">MSLEASTFPKIVLQACRDATRCIVDGLIVSDPSSNEISSTTTANTTITRKGATKPPPSTPSTETGFPARKPASVSTTFLSSSITAGEEQFAVVADRFLQKHAMWILGDWRAGVPKGTHSIILSHTRKELFCFWAPCDSAGVDSVVSSSNNEFRTPSFLLLRIWFSRRDALEAHRALAYAAARVQQQQLRSLIAIPRSAVFACHGSIVSVTEVMPLMLDGGPKSDVVSVAEREWHDCLTEQILGYDHVRRSGPINKENEGDTDAQERQLTGGVLCPLSASEMGGRLLGSLNISIRDVLNFEKAQAAATSNTPQTPQGTAASHVPQIQQQHDGVFCRWLFVPSSPDVFVGLSPELQRSALHSRFLRRHHLMDSFGTVQCRIEELVDGLVSRTDEEAMISFPLGPEHYRARKSSLSAIFHRAGVNFRFVPEVRAALVQRFVQGGGVVSRGLQAALHLALDERLASRSVTCLLQNRLFDVAERTARLPTTEKVLRERRGVSNLLAKLWRDASSSFLLNGIKDHYGADACDRCLLVKFPLHKALTTPGSTGLAAVLGAATLSLGIPCTVDVYTGDKTIDAVAVSFETEGTLPSFFSSCVVRLTSLREGDMFDTLMISPLQAANEQQQQSVLANILQRLLLPSSETDAQRALNVLLPMERSSKQTDQLGVAVYVFMLAHRQLRQQVYATPPSWEEVVLSGSSLESTEVQKSLSTIVASALRTLTRYVLAEQSPSSPFQTQRCVAYQSIRMIVKWLHRKTTLLMQGGDAPPTNHVNAGKKDNQCHVELLSAITAACGVCAAWRLGHEYVLQHQQSLEQRGDNNMRQLRLASALFLTYEHAEVDQEIQQKPSAIVGPSTWSLFVLRSVLLGKSHGPVLQQDDVFLGALCLVAAHIAHAAHVEQREDLSALGLLVALPAATLPLATIETIESLLQLRSVGGIGVPYTLSFLMLQLMVELEQLDNVIVPTVLGTALARWMFAGVEPLSSAIVEMMNDATSQLFPPPSSMNLISSLSPRNRARKALESYCQGKAFQSQRVAMSRAVLESALASPTRHLTLAIAGDAPTSSEHLDAQLQGARALLVTVLVRGGDPTGLSSATATPRTDVSLKPQRPLGPNGSPHRPINKKSGQPTQQAAQQHKPQSLVERVCSRWRHFDTPTAMARYADESLWGRTVGILSSSSTVSEVDAEYFLLDFALFGEVYEAEVAASLPHAAESGDVAMPQLQYGAVGRPLEEAFREPFQRRAVLVALLLASARCVTLFGAQKPPHTTRTKDAMGSVVASVILILKLQDELVAELDDEDPVLQSLLDIAEWLSGTGNAEDKVLSRCVALFVTRELLPWELLSQSASVEAVEAVMDLFYRFDTWQVDPCFAELPTFMTVDGAAEAIMLVLDSFEDGEDEYPAVRRTARILNRTLAGYQEIATSLAIKKQRTIGIPRPPSTSVTGRKRVISANATRSLLSSHPSNAFIAAEESDRTLLCAEEEREFFESILNVHRRQFPPLHERHLVYVTQSTVELRPEDLLQHLIQDVEPRKRQALYKTWISELRALEIDMEFILTSPQDEHSHGDAGRHTALATLPRNASSESPALGALLQKNHADDEGDAALQDILLKSSETTAAPPTVTSTPYASGLRTSGSRSAGQTALELPSHSRATSYQDDETPYKIRAATSAAESASLTNARRQDAELREDHWARRRELEKEENREFLALLSGAQLEAMQLVDVPDEERAFFSRKTPSRPPTPVLDEVAQSAIALDQATLRPPKCFRIVDDEERLRTMIEDMCHTYWGVLLLEMKRSFLLKRKY</sequence>
<protein>
    <submittedName>
        <fullName evidence="2">Uncharacterized protein</fullName>
    </submittedName>
</protein>
<evidence type="ECO:0000313" key="3">
    <source>
        <dbReference type="Proteomes" id="UP000051952"/>
    </source>
</evidence>
<dbReference type="Proteomes" id="UP000051952">
    <property type="component" value="Unassembled WGS sequence"/>
</dbReference>
<feature type="compositionally biased region" description="Polar residues" evidence="1">
    <location>
        <begin position="1118"/>
        <end position="1132"/>
    </location>
</feature>
<reference evidence="3" key="1">
    <citation type="submission" date="2015-09" db="EMBL/GenBank/DDBJ databases">
        <authorList>
            <consortium name="Pathogen Informatics"/>
        </authorList>
    </citation>
    <scope>NUCLEOTIDE SEQUENCE [LARGE SCALE GENOMIC DNA]</scope>
    <source>
        <strain evidence="3">Lake Konstanz</strain>
    </source>
</reference>
<dbReference type="EMBL" id="CYKH01002064">
    <property type="protein sequence ID" value="CUG92583.1"/>
    <property type="molecule type" value="Genomic_DNA"/>
</dbReference>
<gene>
    <name evidence="2" type="ORF">BSAL_38325</name>
</gene>
<dbReference type="VEuPathDB" id="TriTrypDB:BSAL_38325"/>
<feature type="compositionally biased region" description="Polar residues" evidence="1">
    <location>
        <begin position="1622"/>
        <end position="1632"/>
    </location>
</feature>
<feature type="compositionally biased region" description="Low complexity" evidence="1">
    <location>
        <begin position="1606"/>
        <end position="1620"/>
    </location>
</feature>
<name>A0A0S4JM39_BODSA</name>